<gene>
    <name evidence="1" type="primary">Bm11866</name>
    <name evidence="1" type="ORF">BM_Bm11866</name>
</gene>
<sequence length="45" mass="4823">MQDHGKTQLCADPGAYICAEGSKAGFEIRTSQLDNFIGSMLPAHL</sequence>
<organism evidence="1">
    <name type="scientific">Brugia malayi</name>
    <name type="common">Filarial nematode worm</name>
    <dbReference type="NCBI Taxonomy" id="6279"/>
    <lineage>
        <taxon>Eukaryota</taxon>
        <taxon>Metazoa</taxon>
        <taxon>Ecdysozoa</taxon>
        <taxon>Nematoda</taxon>
        <taxon>Chromadorea</taxon>
        <taxon>Rhabditida</taxon>
        <taxon>Spirurina</taxon>
        <taxon>Spiruromorpha</taxon>
        <taxon>Filarioidea</taxon>
        <taxon>Onchocercidae</taxon>
        <taxon>Brugia</taxon>
    </lineage>
</organism>
<dbReference type="EMBL" id="LN860579">
    <property type="protein sequence ID" value="CDQ07552.1"/>
    <property type="molecule type" value="Genomic_DNA"/>
</dbReference>
<reference evidence="1" key="2">
    <citation type="submission" date="2012-12" db="EMBL/GenBank/DDBJ databases">
        <authorList>
            <consortium name="WormBase Consortium"/>
            <person name="Ghedin E."/>
            <person name="Paulini M."/>
        </authorList>
    </citation>
    <scope>NUCLEOTIDE SEQUENCE</scope>
    <source>
        <strain evidence="1">FR3</strain>
    </source>
</reference>
<protein>
    <submittedName>
        <fullName evidence="1">Bm11866</fullName>
    </submittedName>
</protein>
<reference evidence="1" key="1">
    <citation type="journal article" date="2007" name="Science">
        <title>Draft genome of the filarial nematode parasite Brugia malayi.</title>
        <authorList>
            <person name="Ghedin E."/>
            <person name="Wang S."/>
            <person name="Spiro D."/>
            <person name="Caler E."/>
            <person name="Zhao Q."/>
            <person name="Crabtree J."/>
            <person name="Allen J.E."/>
            <person name="Delcher A.L."/>
            <person name="Guiliano D.B."/>
            <person name="Miranda-Saavedra D."/>
            <person name="Angiuoli S.V."/>
            <person name="Creasy T."/>
            <person name="Amedeo P."/>
            <person name="Haas B."/>
            <person name="El-Sayed N.M."/>
            <person name="Wortman J.R."/>
            <person name="Feldblyum T."/>
            <person name="Tallon L."/>
            <person name="Schatz M."/>
            <person name="Shumway M."/>
            <person name="Koo H."/>
            <person name="Salzberg S.L."/>
            <person name="Schobel S."/>
            <person name="Pertea M."/>
            <person name="Pop M."/>
            <person name="White O."/>
            <person name="Barton G.J."/>
            <person name="Carlow C.K."/>
            <person name="Crawford M.J."/>
            <person name="Daub J."/>
            <person name="Dimmic M.W."/>
            <person name="Estes C.F."/>
            <person name="Foster J.M."/>
            <person name="Ganatra M."/>
            <person name="Gregory W.F."/>
            <person name="Johnson N.M."/>
            <person name="Jin J."/>
            <person name="Komuniecki R."/>
            <person name="Korf I."/>
            <person name="Kumar S."/>
            <person name="Laney S."/>
            <person name="Li B.W."/>
            <person name="Li W."/>
            <person name="Lindblom T.H."/>
            <person name="Lustigman S."/>
            <person name="Ma D."/>
            <person name="Maina C.V."/>
            <person name="Martin D.M."/>
            <person name="McCarter J.P."/>
            <person name="McReynolds L."/>
            <person name="Mitreva M."/>
            <person name="Nutman T.B."/>
            <person name="Parkinson J."/>
            <person name="Peregrin-Alvarez J.M."/>
            <person name="Poole C."/>
            <person name="Ren Q."/>
            <person name="Saunders L."/>
            <person name="Sluder A.E."/>
            <person name="Smith K."/>
            <person name="Stanke M."/>
            <person name="Unnasch T.R."/>
            <person name="Ware J."/>
            <person name="Wei A.D."/>
            <person name="Weil G."/>
            <person name="Williams D.J."/>
            <person name="Zhang Y."/>
            <person name="Williams S.A."/>
            <person name="Fraser-Liggett C."/>
            <person name="Slatko B."/>
            <person name="Blaxter M.L."/>
            <person name="Scott A.L."/>
        </authorList>
    </citation>
    <scope>NUCLEOTIDE SEQUENCE</scope>
    <source>
        <strain evidence="1">FR3</strain>
    </source>
</reference>
<evidence type="ECO:0000313" key="1">
    <source>
        <dbReference type="EMBL" id="CDQ07552.1"/>
    </source>
</evidence>
<dbReference type="AlphaFoldDB" id="A0A1I9GAC9"/>
<accession>A0A1I9GAC9</accession>
<name>A0A1I9GAC9_BRUMA</name>
<proteinExistence type="predicted"/>